<keyword evidence="3" id="KW-1185">Reference proteome</keyword>
<dbReference type="AlphaFoldDB" id="A0A9X2BYQ4"/>
<dbReference type="SUPFAM" id="SSF51905">
    <property type="entry name" value="FAD/NAD(P)-binding domain"/>
    <property type="match status" value="1"/>
</dbReference>
<dbReference type="PANTHER" id="PTHR42923">
    <property type="entry name" value="PROTOPORPHYRINOGEN OXIDASE"/>
    <property type="match status" value="1"/>
</dbReference>
<comment type="caution">
    <text evidence="2">The sequence shown here is derived from an EMBL/GenBank/DDBJ whole genome shotgun (WGS) entry which is preliminary data.</text>
</comment>
<dbReference type="Proteomes" id="UP001139353">
    <property type="component" value="Unassembled WGS sequence"/>
</dbReference>
<protein>
    <submittedName>
        <fullName evidence="2">FAD-dependent oxidoreductase</fullName>
    </submittedName>
</protein>
<organism evidence="2 3">
    <name type="scientific">Scleromatobacter humisilvae</name>
    <dbReference type="NCBI Taxonomy" id="2897159"/>
    <lineage>
        <taxon>Bacteria</taxon>
        <taxon>Pseudomonadati</taxon>
        <taxon>Pseudomonadota</taxon>
        <taxon>Betaproteobacteria</taxon>
        <taxon>Burkholderiales</taxon>
        <taxon>Sphaerotilaceae</taxon>
        <taxon>Scleromatobacter</taxon>
    </lineage>
</organism>
<gene>
    <name evidence="2" type="ORF">LPC04_01870</name>
</gene>
<accession>A0A9X2BYQ4</accession>
<evidence type="ECO:0000259" key="1">
    <source>
        <dbReference type="Pfam" id="PF01593"/>
    </source>
</evidence>
<dbReference type="RefSeq" id="WP_275680481.1">
    <property type="nucleotide sequence ID" value="NZ_JAJLJH010000001.1"/>
</dbReference>
<name>A0A9X2BYQ4_9BURK</name>
<dbReference type="InterPro" id="IPR036188">
    <property type="entry name" value="FAD/NAD-bd_sf"/>
</dbReference>
<evidence type="ECO:0000313" key="2">
    <source>
        <dbReference type="EMBL" id="MCK9684451.1"/>
    </source>
</evidence>
<reference evidence="2" key="1">
    <citation type="submission" date="2021-11" db="EMBL/GenBank/DDBJ databases">
        <title>BS-T2-15 a new species belonging to the Comamonadaceae family isolated from the soil of a French oak forest.</title>
        <authorList>
            <person name="Mieszkin S."/>
            <person name="Alain K."/>
        </authorList>
    </citation>
    <scope>NUCLEOTIDE SEQUENCE</scope>
    <source>
        <strain evidence="2">BS-T2-15</strain>
    </source>
</reference>
<dbReference type="InterPro" id="IPR002937">
    <property type="entry name" value="Amino_oxidase"/>
</dbReference>
<dbReference type="PANTHER" id="PTHR42923:SF39">
    <property type="entry name" value="AMINO OXIDASE"/>
    <property type="match status" value="1"/>
</dbReference>
<feature type="domain" description="Amine oxidase" evidence="1">
    <location>
        <begin position="73"/>
        <end position="520"/>
    </location>
</feature>
<dbReference type="InterPro" id="IPR050464">
    <property type="entry name" value="Zeta_carotene_desat/Oxidored"/>
</dbReference>
<dbReference type="Pfam" id="PF01593">
    <property type="entry name" value="Amino_oxidase"/>
    <property type="match status" value="1"/>
</dbReference>
<evidence type="ECO:0000313" key="3">
    <source>
        <dbReference type="Proteomes" id="UP001139353"/>
    </source>
</evidence>
<dbReference type="PROSITE" id="PS51257">
    <property type="entry name" value="PROKAR_LIPOPROTEIN"/>
    <property type="match status" value="1"/>
</dbReference>
<proteinExistence type="predicted"/>
<sequence>MTSPSRRGFLGAALAAPAILGGCAKPDDWRTRVDGRWIGDNAVLGHRVRDAAAHPPAGARARRCDVLVVGSGIAGLSAARALQRAGIGDFAVLELEDAPGGNSRGHAMHGLRCPLGAHYLPLPGPAASDIQAWLVEIGLAKPTAGGLKWDERQLCHSPQERLYFNGRWQDGLLPNVPRDSTTQVQYRLLAKAIADAGRIGFALPTARAPWTPAHAALDALTAAQWLHDQGITDPLVLAYLDYCCRDDYGAGIATVSAWALVHYFASRHGFSAPGDDSNDRDPVLTWPDGNAPLMQALRRPFADRVLTGRAVFRIDEGLQDITAWAFAGDEVERWSARHVIVATPLFIATHVLSAPPAALVAAAKLQRRAPWMVANLRLDELPLDRVGAPLSWDNVIHGSPSLGYVDAQHQSLARVVGERLLTAYWAFSDTDRARLLAMSWQDATQLILDDLRVVHPDLAQRLVQVDIVRHGHAMAIPTPGVRSSAALAAVPDSATRLSFAHADLSAYSVFEEAFTRGDTAGRRAARALGLAAA</sequence>
<dbReference type="GO" id="GO:0016491">
    <property type="term" value="F:oxidoreductase activity"/>
    <property type="evidence" value="ECO:0007669"/>
    <property type="project" value="InterPro"/>
</dbReference>
<dbReference type="Gene3D" id="3.50.50.60">
    <property type="entry name" value="FAD/NAD(P)-binding domain"/>
    <property type="match status" value="1"/>
</dbReference>
<dbReference type="EMBL" id="JAJLJH010000001">
    <property type="protein sequence ID" value="MCK9684451.1"/>
    <property type="molecule type" value="Genomic_DNA"/>
</dbReference>